<dbReference type="PANTHER" id="PTHR43323:SF2">
    <property type="entry name" value="HYDROXYMETHYLGLUTARYL-COA SYNTHASE"/>
    <property type="match status" value="1"/>
</dbReference>
<dbReference type="EC" id="2.3.3.10" evidence="5"/>
<protein>
    <recommendedName>
        <fullName evidence="5">Hydroxymethylglutaryl-CoA synthase</fullName>
        <shortName evidence="5">HMG-CoA synthase</shortName>
        <ecNumber evidence="5">2.3.3.10</ecNumber>
    </recommendedName>
    <alternativeName>
        <fullName evidence="5">3-hydroxy-3-methylglutaryl coenzyme A synthase</fullName>
    </alternativeName>
</protein>
<comment type="catalytic activity">
    <reaction evidence="5">
        <text>acetoacetyl-CoA + acetyl-CoA + H2O = (3S)-3-hydroxy-3-methylglutaryl-CoA + CoA + H(+)</text>
        <dbReference type="Rhea" id="RHEA:10188"/>
        <dbReference type="ChEBI" id="CHEBI:15377"/>
        <dbReference type="ChEBI" id="CHEBI:15378"/>
        <dbReference type="ChEBI" id="CHEBI:43074"/>
        <dbReference type="ChEBI" id="CHEBI:57286"/>
        <dbReference type="ChEBI" id="CHEBI:57287"/>
        <dbReference type="ChEBI" id="CHEBI:57288"/>
        <dbReference type="EC" id="2.3.3.10"/>
    </reaction>
</comment>
<feature type="binding site" evidence="4">
    <location>
        <position position="258"/>
    </location>
    <ligand>
        <name>CoA</name>
        <dbReference type="ChEBI" id="CHEBI:57287"/>
    </ligand>
</feature>
<gene>
    <name evidence="8" type="ORF">CLEP1334_LOCUS12750</name>
</gene>
<proteinExistence type="inferred from homology"/>
<dbReference type="GO" id="GO:0004421">
    <property type="term" value="F:hydroxymethylglutaryl-CoA synthase activity"/>
    <property type="evidence" value="ECO:0007669"/>
    <property type="project" value="UniProtKB-EC"/>
</dbReference>
<comment type="function">
    <text evidence="5">Catalyzes the condensation of acetyl-CoA with acetoacetyl-CoA to form HMG-CoA.</text>
</comment>
<feature type="active site" description="Proton donor/acceptor" evidence="3">
    <location>
        <position position="86"/>
    </location>
</feature>
<dbReference type="Pfam" id="PF01154">
    <property type="entry name" value="HMG_CoA_synt_N"/>
    <property type="match status" value="1"/>
</dbReference>
<evidence type="ECO:0000313" key="8">
    <source>
        <dbReference type="EMBL" id="CAD8537468.1"/>
    </source>
</evidence>
<evidence type="ECO:0000256" key="1">
    <source>
        <dbReference type="ARBA" id="ARBA00007061"/>
    </source>
</evidence>
<evidence type="ECO:0000256" key="2">
    <source>
        <dbReference type="ARBA" id="ARBA00022679"/>
    </source>
</evidence>
<evidence type="ECO:0000259" key="6">
    <source>
        <dbReference type="Pfam" id="PF01154"/>
    </source>
</evidence>
<dbReference type="EMBL" id="HBER01025304">
    <property type="protein sequence ID" value="CAD8537468.1"/>
    <property type="molecule type" value="Transcribed_RNA"/>
</dbReference>
<feature type="active site" description="Proton donor/acceptor" evidence="3">
    <location>
        <position position="253"/>
    </location>
</feature>
<comment type="similarity">
    <text evidence="1 5">Belongs to the thiolase-like superfamily. HMG-CoA synthase family.</text>
</comment>
<dbReference type="UniPathway" id="UPA00058">
    <property type="reaction ID" value="UER00102"/>
</dbReference>
<dbReference type="InterPro" id="IPR013528">
    <property type="entry name" value="HMG_CoA_synth_N"/>
</dbReference>
<evidence type="ECO:0000256" key="5">
    <source>
        <dbReference type="RuleBase" id="RU364071"/>
    </source>
</evidence>
<comment type="pathway">
    <text evidence="5">Metabolic intermediate biosynthesis; (R)-mevalonate biosynthesis; (R)-mevalonate from acetyl-CoA: step 2/3.</text>
</comment>
<dbReference type="NCBIfam" id="TIGR01833">
    <property type="entry name" value="HMG-CoA-S_euk"/>
    <property type="match status" value="1"/>
</dbReference>
<dbReference type="InterPro" id="IPR013746">
    <property type="entry name" value="HMG_CoA_synt_C_dom"/>
</dbReference>
<keyword evidence="5" id="KW-0752">Steroid biosynthesis</keyword>
<feature type="active site" description="Acyl-thioester intermediate" evidence="3">
    <location>
        <position position="119"/>
    </location>
</feature>
<feature type="domain" description="Hydroxymethylglutaryl-coenzyme A synthase C-terminal" evidence="7">
    <location>
        <begin position="183"/>
        <end position="463"/>
    </location>
</feature>
<reference evidence="8" key="1">
    <citation type="submission" date="2021-01" db="EMBL/GenBank/DDBJ databases">
        <authorList>
            <person name="Corre E."/>
            <person name="Pelletier E."/>
            <person name="Niang G."/>
            <person name="Scheremetjew M."/>
            <person name="Finn R."/>
            <person name="Kale V."/>
            <person name="Holt S."/>
            <person name="Cochrane G."/>
            <person name="Meng A."/>
            <person name="Brown T."/>
            <person name="Cohen L."/>
        </authorList>
    </citation>
    <scope>NUCLEOTIDE SEQUENCE</scope>
    <source>
        <strain evidence="8">RCC1130</strain>
    </source>
</reference>
<evidence type="ECO:0000256" key="4">
    <source>
        <dbReference type="PIRSR" id="PIRSR610122-2"/>
    </source>
</evidence>
<accession>A0A7S0NXG5</accession>
<dbReference type="InterPro" id="IPR010122">
    <property type="entry name" value="HMG_CoA_synthase_euk"/>
</dbReference>
<dbReference type="GO" id="GO:0010142">
    <property type="term" value="P:farnesyl diphosphate biosynthetic process, mevalonate pathway"/>
    <property type="evidence" value="ECO:0007669"/>
    <property type="project" value="InterPro"/>
</dbReference>
<dbReference type="PANTHER" id="PTHR43323">
    <property type="entry name" value="3-HYDROXY-3-METHYLGLUTARYL COENZYME A SYNTHASE"/>
    <property type="match status" value="1"/>
</dbReference>
<feature type="domain" description="Hydroxymethylglutaryl-coenzyme A synthase N-terminal" evidence="6">
    <location>
        <begin position="5"/>
        <end position="176"/>
    </location>
</feature>
<dbReference type="FunFam" id="3.40.47.10:FF:000008">
    <property type="entry name" value="3-hydroxy-3-methylglutaryl coenzyme A synthase"/>
    <property type="match status" value="1"/>
</dbReference>
<keyword evidence="5" id="KW-0756">Sterol biosynthesis</keyword>
<keyword evidence="5" id="KW-0753">Steroid metabolism</keyword>
<dbReference type="Gene3D" id="3.40.47.10">
    <property type="match status" value="1"/>
</dbReference>
<dbReference type="SUPFAM" id="SSF53901">
    <property type="entry name" value="Thiolase-like"/>
    <property type="match status" value="2"/>
</dbReference>
<dbReference type="InterPro" id="IPR016039">
    <property type="entry name" value="Thiolase-like"/>
</dbReference>
<evidence type="ECO:0000259" key="7">
    <source>
        <dbReference type="Pfam" id="PF08540"/>
    </source>
</evidence>
<keyword evidence="5" id="KW-0443">Lipid metabolism</keyword>
<dbReference type="GO" id="GO:0006084">
    <property type="term" value="P:acetyl-CoA metabolic process"/>
    <property type="evidence" value="ECO:0007669"/>
    <property type="project" value="InterPro"/>
</dbReference>
<feature type="binding site" evidence="4">
    <location>
        <position position="210"/>
    </location>
    <ligand>
        <name>CoA</name>
        <dbReference type="ChEBI" id="CHEBI:57287"/>
    </ligand>
</feature>
<keyword evidence="5" id="KW-0444">Lipid biosynthesis</keyword>
<name>A0A7S0NXG5_9EUKA</name>
<feature type="binding site" evidence="4">
    <location>
        <position position="262"/>
    </location>
    <ligand>
        <name>CoA</name>
        <dbReference type="ChEBI" id="CHEBI:57287"/>
    </ligand>
</feature>
<keyword evidence="2 5" id="KW-0808">Transferase</keyword>
<dbReference type="Pfam" id="PF08540">
    <property type="entry name" value="HMG_CoA_synt_C"/>
    <property type="match status" value="1"/>
</dbReference>
<sequence>MTTHRPQNVGILAAECYWPKNFVPQTELEKADGCEGKYTVGLGQTALAFFDDREDVGSILLNAVANLLEKFDVSPHDVGRLEVGTETLIDKSKSIKTLLLSCLFDGCTDIEGVSSTNACYGGTAALLNSVAWVESSAWDGRYAIVVCGDIAVYAPGPARPTGGGGAVAMLIGADAPLALVGPRATHAVEVYDFYKPRGDTEYATVDGKLSQAAYLTAVDMCWAGLKLKLRSGGALYEREPDVTLDSFDFVCLHSPYNKLVQKGFARLLYGDFTEAADRDEFSGDAQRWRELPAAETVNDRDAEKCFAALAKPRFAAKCAPSETISRHVGNCYTAAVYMNLLSLVAAKGSELQGKRVLVFSYGSGAVATALMVVGRGVEAPNGVGKAAGSTFTLGRLAETLDIDTRLAARTCRDVPALNSALELREARYGAAGYEPSGSLDDLAPHSWYLSGVDELYRRSYARKGNA</sequence>
<evidence type="ECO:0000256" key="3">
    <source>
        <dbReference type="PIRSR" id="PIRSR610122-1"/>
    </source>
</evidence>
<dbReference type="AlphaFoldDB" id="A0A7S0NXG5"/>
<dbReference type="CDD" id="cd00827">
    <property type="entry name" value="init_cond_enzymes"/>
    <property type="match status" value="1"/>
</dbReference>
<dbReference type="GO" id="GO:0016126">
    <property type="term" value="P:sterol biosynthetic process"/>
    <property type="evidence" value="ECO:0007669"/>
    <property type="project" value="UniProtKB-KW"/>
</dbReference>
<keyword evidence="5" id="KW-1207">Sterol metabolism</keyword>
<organism evidence="8">
    <name type="scientific">Calcidiscus leptoporus</name>
    <dbReference type="NCBI Taxonomy" id="127549"/>
    <lineage>
        <taxon>Eukaryota</taxon>
        <taxon>Haptista</taxon>
        <taxon>Haptophyta</taxon>
        <taxon>Prymnesiophyceae</taxon>
        <taxon>Coccolithales</taxon>
        <taxon>Calcidiscaceae</taxon>
        <taxon>Calcidiscus</taxon>
    </lineage>
</organism>